<sequence>MCQFSFKVHNDPSSSARRLLSTVLNKNLARLMSYKGTADKIGIRDFTFFQLIIDVITRKQLQLGSTEEETMEAIVKATKNWCHDQRVRKKRDLSPEEMSAEVIQPGTSKSPSSEQFMKSF</sequence>
<dbReference type="WBParaSite" id="TREG1_83250.1">
    <property type="protein sequence ID" value="TREG1_83250.1"/>
    <property type="gene ID" value="TREG1_83250"/>
</dbReference>
<dbReference type="Proteomes" id="UP000050795">
    <property type="component" value="Unassembled WGS sequence"/>
</dbReference>
<evidence type="ECO:0000313" key="3">
    <source>
        <dbReference type="WBParaSite" id="TREG1_83250.1"/>
    </source>
</evidence>
<reference evidence="3" key="2">
    <citation type="submission" date="2023-11" db="UniProtKB">
        <authorList>
            <consortium name="WormBaseParasite"/>
        </authorList>
    </citation>
    <scope>IDENTIFICATION</scope>
</reference>
<protein>
    <submittedName>
        <fullName evidence="3">Uncharacterized protein</fullName>
    </submittedName>
</protein>
<dbReference type="AlphaFoldDB" id="A0AA85KBP5"/>
<feature type="compositionally biased region" description="Polar residues" evidence="1">
    <location>
        <begin position="105"/>
        <end position="120"/>
    </location>
</feature>
<keyword evidence="2" id="KW-1185">Reference proteome</keyword>
<accession>A0AA85KBP5</accession>
<evidence type="ECO:0000313" key="2">
    <source>
        <dbReference type="Proteomes" id="UP000050795"/>
    </source>
</evidence>
<name>A0AA85KBP5_TRIRE</name>
<proteinExistence type="predicted"/>
<feature type="region of interest" description="Disordered" evidence="1">
    <location>
        <begin position="86"/>
        <end position="120"/>
    </location>
</feature>
<evidence type="ECO:0000256" key="1">
    <source>
        <dbReference type="SAM" id="MobiDB-lite"/>
    </source>
</evidence>
<reference evidence="2" key="1">
    <citation type="submission" date="2022-06" db="EMBL/GenBank/DDBJ databases">
        <authorList>
            <person name="Berger JAMES D."/>
            <person name="Berger JAMES D."/>
        </authorList>
    </citation>
    <scope>NUCLEOTIDE SEQUENCE [LARGE SCALE GENOMIC DNA]</scope>
</reference>
<organism evidence="2 3">
    <name type="scientific">Trichobilharzia regenti</name>
    <name type="common">Nasal bird schistosome</name>
    <dbReference type="NCBI Taxonomy" id="157069"/>
    <lineage>
        <taxon>Eukaryota</taxon>
        <taxon>Metazoa</taxon>
        <taxon>Spiralia</taxon>
        <taxon>Lophotrochozoa</taxon>
        <taxon>Platyhelminthes</taxon>
        <taxon>Trematoda</taxon>
        <taxon>Digenea</taxon>
        <taxon>Strigeidida</taxon>
        <taxon>Schistosomatoidea</taxon>
        <taxon>Schistosomatidae</taxon>
        <taxon>Trichobilharzia</taxon>
    </lineage>
</organism>